<keyword evidence="2" id="KW-0677">Repeat</keyword>
<proteinExistence type="predicted"/>
<evidence type="ECO:0000259" key="4">
    <source>
        <dbReference type="Pfam" id="PF00931"/>
    </source>
</evidence>
<dbReference type="InterPro" id="IPR002182">
    <property type="entry name" value="NB-ARC"/>
</dbReference>
<evidence type="ECO:0000313" key="7">
    <source>
        <dbReference type="Proteomes" id="UP001464891"/>
    </source>
</evidence>
<feature type="repeat" description="WD" evidence="3">
    <location>
        <begin position="575"/>
        <end position="616"/>
    </location>
</feature>
<feature type="repeat" description="WD" evidence="3">
    <location>
        <begin position="1013"/>
        <end position="1054"/>
    </location>
</feature>
<dbReference type="SUPFAM" id="SSF141571">
    <property type="entry name" value="Pentapeptide repeat-like"/>
    <property type="match status" value="1"/>
</dbReference>
<dbReference type="InterPro" id="IPR019775">
    <property type="entry name" value="WD40_repeat_CS"/>
</dbReference>
<dbReference type="Gene3D" id="3.40.50.300">
    <property type="entry name" value="P-loop containing nucleotide triphosphate hydrolases"/>
    <property type="match status" value="1"/>
</dbReference>
<accession>A0ABV0J5Q8</accession>
<comment type="caution">
    <text evidence="6">The sequence shown here is derived from an EMBL/GenBank/DDBJ whole genome shotgun (WGS) entry which is preliminary data.</text>
</comment>
<feature type="repeat" description="WD" evidence="3">
    <location>
        <begin position="617"/>
        <end position="658"/>
    </location>
</feature>
<feature type="repeat" description="WD" evidence="3">
    <location>
        <begin position="1055"/>
        <end position="1096"/>
    </location>
</feature>
<dbReference type="Proteomes" id="UP001464891">
    <property type="component" value="Unassembled WGS sequence"/>
</dbReference>
<dbReference type="PROSITE" id="PS50294">
    <property type="entry name" value="WD_REPEATS_REGION"/>
    <property type="match status" value="13"/>
</dbReference>
<dbReference type="InterPro" id="IPR027417">
    <property type="entry name" value="P-loop_NTPase"/>
</dbReference>
<dbReference type="PRINTS" id="PR00320">
    <property type="entry name" value="GPROTEINBRPT"/>
</dbReference>
<dbReference type="InterPro" id="IPR040102">
    <property type="entry name" value="WDR41"/>
</dbReference>
<dbReference type="CDD" id="cd00200">
    <property type="entry name" value="WD40"/>
    <property type="match status" value="2"/>
</dbReference>
<dbReference type="Pfam" id="PF25178">
    <property type="entry name" value="Beta-prop_WDR41"/>
    <property type="match status" value="1"/>
</dbReference>
<dbReference type="RefSeq" id="WP_190439630.1">
    <property type="nucleotide sequence ID" value="NZ_JAMPKM010000003.1"/>
</dbReference>
<feature type="repeat" description="WD" evidence="3">
    <location>
        <begin position="1097"/>
        <end position="1138"/>
    </location>
</feature>
<dbReference type="PANTHER" id="PTHR19879:SF9">
    <property type="entry name" value="TRANSCRIPTION INITIATION FACTOR TFIID SUBUNIT 5"/>
    <property type="match status" value="1"/>
</dbReference>
<sequence length="1215" mass="132944">MTAEEALGIVEQVLEVGRLNKVQETVFKRAWEGWSYSEIAKESGYDQGYIKDTGAKLWQLLSDALGERVTKFNCPTVLKRSQAKRQEVAVSDRGDSSTSLAHASSSSLPAQDWGEAIDVSIFYGRADELSTLRQWVQQDRCRLVTLLGMGGIGKTALSVKVGEQLQGEFECLIWRSLRDAPPLPELLATLIKFLSRQQDITLPESLSGQLSRLLELLRGSRCLLILDNFEAILQGGMRAGAYRSGYESYGELLRRVGEISHQSCLVITTREKPQEVGALEGDLLSVRTLSVAGLEAIAGHEILLAKGLAGSTTEQEQLIEHYRGNPLALKIAATSIQDLFAGDIAAFLDQGMGAFNGIATLLTQQFERLSDIEAQVMYWLAINREPVVPAELQVNMIPEISRPKLMETLESLTWRCLIDTAKPTAGATRPLGFTQQPVVMEYVTEKLIEQVCEEIVTVSPRLLLSHVLMQGQAKEYIRESQIRLILKAVVERSLTKLGSLQQLEQKLNQLLTQLQSQSLGFTGYGGGNLLNLLRQLETNLAGYDFSGLKIRQAYLQDVNLHQVNFAQAEFIHCVFAATFGGITSVAFNADGQLLATSDTNGDIHIWRATNSKQMVACKGHNSWVWAVAFNQDSRVLASCGQDHTVRLWDVETGQCLKTLHGHTSIVTAIAFAPHPSFPDSTTAQILISSSTDHTIRIWDIQTGDCLRVLAGHTACVWAVSVAANGQTLASAGEDQTIKLWAIATGECFKSFPAHSHWIKALALSPDGQTLVSGSFDNTVKLWNASTGECLKTLPGHVSTVASVAFSPNGKVVASGSYDQTVKLWSVPSGKCLTTLEKHTNRVWSVAFHPEGHLLASGGDDHTARIWDISTSQCARTIQGHSNSIYAIALSPDQQWLASGHEDQTVRLWDFNAIDSDASRSLTYPLKKIFRGHANRIFGVAFTPDSQTLVTGSLDRTIKLWNVQTGECLKTLQGHTSWVWAIALSPDGRLVASGSYDHLVKLWDITSGECLQTLSGHTSSVLSVAFSPDGCLLASGGYEQMINLWDVATGQCLRTLQAHANRVWSVSFCPDGQLLATGGDDFTVKLWNIATGECERTLSGHTSAVLSILFHPSSDQLITGSADRTIKIWSLTTGECLNTLSGHQNWVWSLLLDAHHYLLWSGSQDETMKCWDLETGTCLNTLQPPRPYEGMNITEVKGLTEAQKTTLIALGAIADS</sequence>
<dbReference type="SUPFAM" id="SSF52540">
    <property type="entry name" value="P-loop containing nucleoside triphosphate hydrolases"/>
    <property type="match status" value="1"/>
</dbReference>
<evidence type="ECO:0000313" key="6">
    <source>
        <dbReference type="EMBL" id="MEP0817080.1"/>
    </source>
</evidence>
<dbReference type="Pfam" id="PF00400">
    <property type="entry name" value="WD40"/>
    <property type="match status" value="7"/>
</dbReference>
<protein>
    <submittedName>
        <fullName evidence="6">NB-ARC domain-containing protein</fullName>
    </submittedName>
</protein>
<dbReference type="PROSITE" id="PS50082">
    <property type="entry name" value="WD_REPEATS_2"/>
    <property type="match status" value="14"/>
</dbReference>
<dbReference type="SUPFAM" id="SSF50978">
    <property type="entry name" value="WD40 repeat-like"/>
    <property type="match status" value="2"/>
</dbReference>
<dbReference type="Pfam" id="PF00931">
    <property type="entry name" value="NB-ARC"/>
    <property type="match status" value="1"/>
</dbReference>
<dbReference type="Pfam" id="PF25173">
    <property type="entry name" value="Beta-prop_WDR3_1st"/>
    <property type="match status" value="1"/>
</dbReference>
<feature type="repeat" description="WD" evidence="3">
    <location>
        <begin position="971"/>
        <end position="1012"/>
    </location>
</feature>
<evidence type="ECO:0000256" key="3">
    <source>
        <dbReference type="PROSITE-ProRule" id="PRU00221"/>
    </source>
</evidence>
<dbReference type="InterPro" id="IPR058651">
    <property type="entry name" value="HTH_VMAP-M9"/>
</dbReference>
<dbReference type="InterPro" id="IPR036322">
    <property type="entry name" value="WD40_repeat_dom_sf"/>
</dbReference>
<feature type="repeat" description="WD" evidence="3">
    <location>
        <begin position="835"/>
        <end position="876"/>
    </location>
</feature>
<keyword evidence="7" id="KW-1185">Reference proteome</keyword>
<dbReference type="InterPro" id="IPR020472">
    <property type="entry name" value="WD40_PAC1"/>
</dbReference>
<dbReference type="PROSITE" id="PS00678">
    <property type="entry name" value="WD_REPEATS_1"/>
    <property type="match status" value="8"/>
</dbReference>
<dbReference type="PANTHER" id="PTHR19879">
    <property type="entry name" value="TRANSCRIPTION INITIATION FACTOR TFIID"/>
    <property type="match status" value="1"/>
</dbReference>
<keyword evidence="1 3" id="KW-0853">WD repeat</keyword>
<feature type="repeat" description="WD" evidence="3">
    <location>
        <begin position="877"/>
        <end position="918"/>
    </location>
</feature>
<feature type="repeat" description="WD" evidence="3">
    <location>
        <begin position="793"/>
        <end position="834"/>
    </location>
</feature>
<dbReference type="InterPro" id="IPR015943">
    <property type="entry name" value="WD40/YVTN_repeat-like_dom_sf"/>
</dbReference>
<feature type="repeat" description="WD" evidence="3">
    <location>
        <begin position="709"/>
        <end position="750"/>
    </location>
</feature>
<feature type="domain" description="vWA-MoxR associated protein N-terminal HTH" evidence="5">
    <location>
        <begin position="1"/>
        <end position="80"/>
    </location>
</feature>
<evidence type="ECO:0000256" key="1">
    <source>
        <dbReference type="ARBA" id="ARBA00022574"/>
    </source>
</evidence>
<feature type="repeat" description="WD" evidence="3">
    <location>
        <begin position="929"/>
        <end position="970"/>
    </location>
</feature>
<dbReference type="SMART" id="SM00320">
    <property type="entry name" value="WD40"/>
    <property type="match status" value="14"/>
</dbReference>
<evidence type="ECO:0000256" key="2">
    <source>
        <dbReference type="ARBA" id="ARBA00022737"/>
    </source>
</evidence>
<dbReference type="InterPro" id="IPR001680">
    <property type="entry name" value="WD40_rpt"/>
</dbReference>
<feature type="domain" description="NB-ARC" evidence="4">
    <location>
        <begin position="132"/>
        <end position="228"/>
    </location>
</feature>
<organism evidence="6 7">
    <name type="scientific">Trichocoleus desertorum GB2-A4</name>
    <dbReference type="NCBI Taxonomy" id="2933944"/>
    <lineage>
        <taxon>Bacteria</taxon>
        <taxon>Bacillati</taxon>
        <taxon>Cyanobacteriota</taxon>
        <taxon>Cyanophyceae</taxon>
        <taxon>Leptolyngbyales</taxon>
        <taxon>Trichocoleusaceae</taxon>
        <taxon>Trichocoleus</taxon>
    </lineage>
</organism>
<name>A0ABV0J5Q8_9CYAN</name>
<feature type="repeat" description="WD" evidence="3">
    <location>
        <begin position="751"/>
        <end position="792"/>
    </location>
</feature>
<feature type="repeat" description="WD" evidence="3">
    <location>
        <begin position="659"/>
        <end position="708"/>
    </location>
</feature>
<evidence type="ECO:0000259" key="5">
    <source>
        <dbReference type="Pfam" id="PF26355"/>
    </source>
</evidence>
<gene>
    <name evidence="6" type="ORF">NC998_08215</name>
</gene>
<reference evidence="6 7" key="1">
    <citation type="submission" date="2022-04" db="EMBL/GenBank/DDBJ databases">
        <title>Positive selection, recombination, and allopatry shape intraspecific diversity of widespread and dominant cyanobacteria.</title>
        <authorList>
            <person name="Wei J."/>
            <person name="Shu W."/>
            <person name="Hu C."/>
        </authorList>
    </citation>
    <scope>NUCLEOTIDE SEQUENCE [LARGE SCALE GENOMIC DNA]</scope>
    <source>
        <strain evidence="6 7">GB2-A4</strain>
    </source>
</reference>
<dbReference type="EMBL" id="JAMPKM010000003">
    <property type="protein sequence ID" value="MEP0817080.1"/>
    <property type="molecule type" value="Genomic_DNA"/>
</dbReference>
<dbReference type="Pfam" id="PF26355">
    <property type="entry name" value="HTH_VMAP-M9"/>
    <property type="match status" value="1"/>
</dbReference>
<dbReference type="Gene3D" id="2.130.10.10">
    <property type="entry name" value="YVTN repeat-like/Quinoprotein amine dehydrogenase"/>
    <property type="match status" value="6"/>
</dbReference>
<feature type="repeat" description="WD" evidence="3">
    <location>
        <begin position="1139"/>
        <end position="1180"/>
    </location>
</feature>
<dbReference type="PRINTS" id="PR00364">
    <property type="entry name" value="DISEASERSIST"/>
</dbReference>